<evidence type="ECO:0000256" key="9">
    <source>
        <dbReference type="ARBA" id="ARBA00023163"/>
    </source>
</evidence>
<feature type="domain" description="C2H2-type" evidence="13">
    <location>
        <begin position="432"/>
        <end position="459"/>
    </location>
</feature>
<organism evidence="15 16">
    <name type="scientific">Geotrypetes seraphini</name>
    <name type="common">Gaboon caecilian</name>
    <name type="synonym">Caecilia seraphini</name>
    <dbReference type="NCBI Taxonomy" id="260995"/>
    <lineage>
        <taxon>Eukaryota</taxon>
        <taxon>Metazoa</taxon>
        <taxon>Chordata</taxon>
        <taxon>Craniata</taxon>
        <taxon>Vertebrata</taxon>
        <taxon>Euteleostomi</taxon>
        <taxon>Amphibia</taxon>
        <taxon>Gymnophiona</taxon>
        <taxon>Geotrypetes</taxon>
    </lineage>
</organism>
<dbReference type="RefSeq" id="XP_033818087.1">
    <property type="nucleotide sequence ID" value="XM_033962196.1"/>
</dbReference>
<name>A0A6P8SI03_GEOSA</name>
<keyword evidence="7" id="KW-0805">Transcription regulation</keyword>
<dbReference type="Pfam" id="PF00096">
    <property type="entry name" value="zf-C2H2"/>
    <property type="match status" value="3"/>
</dbReference>
<reference evidence="16" key="1">
    <citation type="submission" date="2025-08" db="UniProtKB">
        <authorList>
            <consortium name="RefSeq"/>
        </authorList>
    </citation>
    <scope>IDENTIFICATION</scope>
</reference>
<dbReference type="PROSITE" id="PS50805">
    <property type="entry name" value="KRAB"/>
    <property type="match status" value="1"/>
</dbReference>
<evidence type="ECO:0000259" key="13">
    <source>
        <dbReference type="PROSITE" id="PS50157"/>
    </source>
</evidence>
<feature type="domain" description="C2H2-type" evidence="13">
    <location>
        <begin position="572"/>
        <end position="599"/>
    </location>
</feature>
<feature type="domain" description="C2H2-type" evidence="13">
    <location>
        <begin position="488"/>
        <end position="515"/>
    </location>
</feature>
<dbReference type="SUPFAM" id="SSF57667">
    <property type="entry name" value="beta-beta-alpha zinc fingers"/>
    <property type="match status" value="6"/>
</dbReference>
<evidence type="ECO:0000256" key="5">
    <source>
        <dbReference type="ARBA" id="ARBA00022771"/>
    </source>
</evidence>
<dbReference type="PANTHER" id="PTHR47772:SF13">
    <property type="entry name" value="GASTRULA ZINC FINGER PROTEIN XLCGF49.1-LIKE-RELATED"/>
    <property type="match status" value="1"/>
</dbReference>
<dbReference type="FunFam" id="3.30.160.60:FF:000912">
    <property type="entry name" value="Zinc finger protein 660"/>
    <property type="match status" value="1"/>
</dbReference>
<dbReference type="SMART" id="SM00355">
    <property type="entry name" value="ZnF_C2H2"/>
    <property type="match status" value="11"/>
</dbReference>
<evidence type="ECO:0000256" key="3">
    <source>
        <dbReference type="ARBA" id="ARBA00022723"/>
    </source>
</evidence>
<feature type="compositionally biased region" description="Basic and acidic residues" evidence="12">
    <location>
        <begin position="217"/>
        <end position="232"/>
    </location>
</feature>
<comment type="subcellular location">
    <subcellularLocation>
        <location evidence="1">Nucleus</location>
    </subcellularLocation>
</comment>
<keyword evidence="9" id="KW-0804">Transcription</keyword>
<dbReference type="GO" id="GO:0003677">
    <property type="term" value="F:DNA binding"/>
    <property type="evidence" value="ECO:0007669"/>
    <property type="project" value="UniProtKB-KW"/>
</dbReference>
<feature type="region of interest" description="Disordered" evidence="12">
    <location>
        <begin position="124"/>
        <end position="255"/>
    </location>
</feature>
<dbReference type="PROSITE" id="PS50157">
    <property type="entry name" value="ZINC_FINGER_C2H2_2"/>
    <property type="match status" value="11"/>
</dbReference>
<dbReference type="SUPFAM" id="SSF109640">
    <property type="entry name" value="KRAB domain (Kruppel-associated box)"/>
    <property type="match status" value="1"/>
</dbReference>
<dbReference type="Gene3D" id="6.10.140.140">
    <property type="match status" value="1"/>
</dbReference>
<feature type="domain" description="C2H2-type" evidence="13">
    <location>
        <begin position="544"/>
        <end position="571"/>
    </location>
</feature>
<dbReference type="FunFam" id="3.30.160.60:FF:000848">
    <property type="entry name" value="Zinc finger protein 35"/>
    <property type="match status" value="1"/>
</dbReference>
<dbReference type="OrthoDB" id="8117402at2759"/>
<dbReference type="InterPro" id="IPR050636">
    <property type="entry name" value="C2H2-ZF_domain-containing"/>
</dbReference>
<dbReference type="FunFam" id="3.30.160.60:FF:002343">
    <property type="entry name" value="Zinc finger protein 33A"/>
    <property type="match status" value="5"/>
</dbReference>
<dbReference type="Pfam" id="PF13465">
    <property type="entry name" value="zf-H2C2_2"/>
    <property type="match status" value="3"/>
</dbReference>
<dbReference type="GO" id="GO:0008270">
    <property type="term" value="F:zinc ion binding"/>
    <property type="evidence" value="ECO:0007669"/>
    <property type="project" value="UniProtKB-KW"/>
</dbReference>
<keyword evidence="5 11" id="KW-0863">Zinc-finger</keyword>
<dbReference type="SMART" id="SM00349">
    <property type="entry name" value="KRAB"/>
    <property type="match status" value="1"/>
</dbReference>
<dbReference type="InterPro" id="IPR036051">
    <property type="entry name" value="KRAB_dom_sf"/>
</dbReference>
<dbReference type="InParanoid" id="A0A6P8SI03"/>
<dbReference type="CDD" id="cd07765">
    <property type="entry name" value="KRAB_A-box"/>
    <property type="match status" value="1"/>
</dbReference>
<protein>
    <submittedName>
        <fullName evidence="16">Zinc finger protein 2 homolog</fullName>
    </submittedName>
</protein>
<feature type="compositionally biased region" description="Basic and acidic residues" evidence="12">
    <location>
        <begin position="163"/>
        <end position="196"/>
    </location>
</feature>
<evidence type="ECO:0000256" key="6">
    <source>
        <dbReference type="ARBA" id="ARBA00022833"/>
    </source>
</evidence>
<evidence type="ECO:0000256" key="10">
    <source>
        <dbReference type="ARBA" id="ARBA00023242"/>
    </source>
</evidence>
<comment type="similarity">
    <text evidence="2">Belongs to the krueppel C2H2-type zinc-finger protein family.</text>
</comment>
<dbReference type="AlphaFoldDB" id="A0A6P8SI03"/>
<evidence type="ECO:0000256" key="11">
    <source>
        <dbReference type="PROSITE-ProRule" id="PRU00042"/>
    </source>
</evidence>
<dbReference type="InterPro" id="IPR013087">
    <property type="entry name" value="Znf_C2H2_type"/>
</dbReference>
<keyword evidence="15" id="KW-1185">Reference proteome</keyword>
<feature type="domain" description="C2H2-type" evidence="13">
    <location>
        <begin position="656"/>
        <end position="683"/>
    </location>
</feature>
<dbReference type="GeneID" id="117368489"/>
<keyword evidence="4" id="KW-0677">Repeat</keyword>
<evidence type="ECO:0000256" key="1">
    <source>
        <dbReference type="ARBA" id="ARBA00004123"/>
    </source>
</evidence>
<evidence type="ECO:0000313" key="15">
    <source>
        <dbReference type="Proteomes" id="UP000515159"/>
    </source>
</evidence>
<keyword evidence="10" id="KW-0539">Nucleus</keyword>
<evidence type="ECO:0000256" key="7">
    <source>
        <dbReference type="ARBA" id="ARBA00023015"/>
    </source>
</evidence>
<sequence>MAALGSDQASITFKDVAAYFLEVEWNILGEWQKQLYKKFIKEIHDILISRGYSIINPDVIFKIRREDDKYFTQQFEWKEEEDLNDPIKGSHNVKPDILIRIEQERFKTEPQESEERGNLTTAGAFEELQTDSQSSTAEPTIEILKMEEDPVSDQLERGEEDTDPKSDDGFWNKRMRVYDGKQKGEWKHRDPSRDSPDPLADSVRDMSSLRTPNMKDNAPKGESSDVRSEQERNSTNCQNLRQNERISRQKIHQRKTCKEMCIGKSDLTGEKKSQRQDKLFQYMACERSFMYTKSQLTIHQNVPKERKPSECFAHDKNFGQLHEPRRHESTSINKKQGHRTNLKGAKLFKYSVYDKGFTQKINLRIHETIHTESKLYEHSECNKSFNRKDQLRIDEKVYTGVKPYKCSECGKSFNGNTELRNHERIHTGEKPYKCSECGKRFKQKGNLIIHERIHTGEKLYNCSECGKNFNRKYNLITHRRIHTGVKLYKCSECGRSCTGKTILRQHERIHTGEKPYKCSECGKSFNQNSSLRKHERMHTGEKLYNCSECGKGFNRKYNLITHRRIHTGEKPYRCTECDKSFNRKDNLITHKRIHTGEKPYKCSECGKSFSHRNDLRNHERIHTGEKPYQCSECGKSFNRNGNLRQHGRIHTGEKPYECSECGKIFNQKGNLITHKRIHMRKTV</sequence>
<keyword evidence="3" id="KW-0479">Metal-binding</keyword>
<evidence type="ECO:0000256" key="8">
    <source>
        <dbReference type="ARBA" id="ARBA00023125"/>
    </source>
</evidence>
<gene>
    <name evidence="16" type="primary">LOC117368489</name>
</gene>
<evidence type="ECO:0000256" key="4">
    <source>
        <dbReference type="ARBA" id="ARBA00022737"/>
    </source>
</evidence>
<feature type="domain" description="C2H2-type" evidence="13">
    <location>
        <begin position="516"/>
        <end position="543"/>
    </location>
</feature>
<dbReference type="PROSITE" id="PS00028">
    <property type="entry name" value="ZINC_FINGER_C2H2_1"/>
    <property type="match status" value="10"/>
</dbReference>
<dbReference type="Proteomes" id="UP000515159">
    <property type="component" value="Chromosome 10"/>
</dbReference>
<evidence type="ECO:0000313" key="16">
    <source>
        <dbReference type="RefSeq" id="XP_033818087.1"/>
    </source>
</evidence>
<dbReference type="InterPro" id="IPR001909">
    <property type="entry name" value="KRAB"/>
</dbReference>
<evidence type="ECO:0000256" key="2">
    <source>
        <dbReference type="ARBA" id="ARBA00006991"/>
    </source>
</evidence>
<dbReference type="GO" id="GO:0006355">
    <property type="term" value="P:regulation of DNA-templated transcription"/>
    <property type="evidence" value="ECO:0007669"/>
    <property type="project" value="InterPro"/>
</dbReference>
<feature type="domain" description="C2H2-type" evidence="13">
    <location>
        <begin position="600"/>
        <end position="627"/>
    </location>
</feature>
<dbReference type="Pfam" id="PF23561">
    <property type="entry name" value="zf-C2H2_15"/>
    <property type="match status" value="1"/>
</dbReference>
<dbReference type="Pfam" id="PF01352">
    <property type="entry name" value="KRAB"/>
    <property type="match status" value="1"/>
</dbReference>
<feature type="domain" description="C2H2-type" evidence="13">
    <location>
        <begin position="376"/>
        <end position="403"/>
    </location>
</feature>
<evidence type="ECO:0000256" key="12">
    <source>
        <dbReference type="SAM" id="MobiDB-lite"/>
    </source>
</evidence>
<feature type="domain" description="C2H2-type" evidence="13">
    <location>
        <begin position="404"/>
        <end position="431"/>
    </location>
</feature>
<dbReference type="InterPro" id="IPR036236">
    <property type="entry name" value="Znf_C2H2_sf"/>
</dbReference>
<feature type="domain" description="C2H2-type" evidence="13">
    <location>
        <begin position="460"/>
        <end position="487"/>
    </location>
</feature>
<keyword evidence="6" id="KW-0862">Zinc</keyword>
<feature type="domain" description="KRAB" evidence="14">
    <location>
        <begin position="11"/>
        <end position="82"/>
    </location>
</feature>
<dbReference type="KEGG" id="gsh:117368489"/>
<dbReference type="FunFam" id="3.30.160.60:FF:001954">
    <property type="entry name" value="Zinc finger protein 787"/>
    <property type="match status" value="2"/>
</dbReference>
<dbReference type="Gene3D" id="3.30.160.60">
    <property type="entry name" value="Classic Zinc Finger"/>
    <property type="match status" value="11"/>
</dbReference>
<keyword evidence="8" id="KW-0238">DNA-binding</keyword>
<evidence type="ECO:0000259" key="14">
    <source>
        <dbReference type="PROSITE" id="PS50805"/>
    </source>
</evidence>
<dbReference type="GO" id="GO:0005634">
    <property type="term" value="C:nucleus"/>
    <property type="evidence" value="ECO:0007669"/>
    <property type="project" value="UniProtKB-SubCell"/>
</dbReference>
<proteinExistence type="inferred from homology"/>
<accession>A0A6P8SI03</accession>
<dbReference type="PANTHER" id="PTHR47772">
    <property type="entry name" value="ZINC FINGER PROTEIN 200"/>
    <property type="match status" value="1"/>
</dbReference>
<dbReference type="InterPro" id="IPR056436">
    <property type="entry name" value="Znf-C2H2_ZIC1-5/GLI1-3-like"/>
</dbReference>
<dbReference type="FunFam" id="3.30.160.60:FF:002254">
    <property type="entry name" value="Zinc finger protein 540"/>
    <property type="match status" value="1"/>
</dbReference>
<feature type="domain" description="C2H2-type" evidence="13">
    <location>
        <begin position="628"/>
        <end position="655"/>
    </location>
</feature>